<feature type="compositionally biased region" description="Polar residues" evidence="1">
    <location>
        <begin position="94"/>
        <end position="105"/>
    </location>
</feature>
<dbReference type="EMBL" id="CM026425">
    <property type="protein sequence ID" value="KAG0576443.1"/>
    <property type="molecule type" value="Genomic_DNA"/>
</dbReference>
<sequence length="147" mass="16688">MGTTDEKEVGHPAEHPPTYVTTSPEQLQPPRNYQSSTQRTAPIISLFHYDLPTRPTPPHSTQPVGLSPVTIETAHSHTTWTNNRKLNHELFLNPTQPNQLSTNRPTGGIPGSKKHALRRRLQRMIPQPKCHTPDHLSRCLELYTLKR</sequence>
<feature type="compositionally biased region" description="Polar residues" evidence="1">
    <location>
        <begin position="19"/>
        <end position="36"/>
    </location>
</feature>
<feature type="compositionally biased region" description="Basic and acidic residues" evidence="1">
    <location>
        <begin position="1"/>
        <end position="14"/>
    </location>
</feature>
<gene>
    <name evidence="2" type="ORF">KC19_5G080300</name>
</gene>
<name>A0A8T0I1A0_CERPU</name>
<protein>
    <submittedName>
        <fullName evidence="2">Uncharacterized protein</fullName>
    </submittedName>
</protein>
<dbReference type="AlphaFoldDB" id="A0A8T0I1A0"/>
<evidence type="ECO:0000313" key="3">
    <source>
        <dbReference type="Proteomes" id="UP000822688"/>
    </source>
</evidence>
<organism evidence="2 3">
    <name type="scientific">Ceratodon purpureus</name>
    <name type="common">Fire moss</name>
    <name type="synonym">Dicranum purpureum</name>
    <dbReference type="NCBI Taxonomy" id="3225"/>
    <lineage>
        <taxon>Eukaryota</taxon>
        <taxon>Viridiplantae</taxon>
        <taxon>Streptophyta</taxon>
        <taxon>Embryophyta</taxon>
        <taxon>Bryophyta</taxon>
        <taxon>Bryophytina</taxon>
        <taxon>Bryopsida</taxon>
        <taxon>Dicranidae</taxon>
        <taxon>Pseudoditrichales</taxon>
        <taxon>Ditrichaceae</taxon>
        <taxon>Ceratodon</taxon>
    </lineage>
</organism>
<feature type="region of interest" description="Disordered" evidence="1">
    <location>
        <begin position="1"/>
        <end position="36"/>
    </location>
</feature>
<feature type="region of interest" description="Disordered" evidence="1">
    <location>
        <begin position="94"/>
        <end position="113"/>
    </location>
</feature>
<evidence type="ECO:0000256" key="1">
    <source>
        <dbReference type="SAM" id="MobiDB-lite"/>
    </source>
</evidence>
<dbReference type="Proteomes" id="UP000822688">
    <property type="component" value="Chromosome 5"/>
</dbReference>
<keyword evidence="3" id="KW-1185">Reference proteome</keyword>
<proteinExistence type="predicted"/>
<reference evidence="2" key="1">
    <citation type="submission" date="2020-06" db="EMBL/GenBank/DDBJ databases">
        <title>WGS assembly of Ceratodon purpureus strain R40.</title>
        <authorList>
            <person name="Carey S.B."/>
            <person name="Jenkins J."/>
            <person name="Shu S."/>
            <person name="Lovell J.T."/>
            <person name="Sreedasyam A."/>
            <person name="Maumus F."/>
            <person name="Tiley G.P."/>
            <person name="Fernandez-Pozo N."/>
            <person name="Barry K."/>
            <person name="Chen C."/>
            <person name="Wang M."/>
            <person name="Lipzen A."/>
            <person name="Daum C."/>
            <person name="Saski C.A."/>
            <person name="Payton A.C."/>
            <person name="Mcbreen J.C."/>
            <person name="Conrad R.E."/>
            <person name="Kollar L.M."/>
            <person name="Olsson S."/>
            <person name="Huttunen S."/>
            <person name="Landis J.B."/>
            <person name="Wickett N.J."/>
            <person name="Johnson M.G."/>
            <person name="Rensing S.A."/>
            <person name="Grimwood J."/>
            <person name="Schmutz J."/>
            <person name="Mcdaniel S.F."/>
        </authorList>
    </citation>
    <scope>NUCLEOTIDE SEQUENCE</scope>
    <source>
        <strain evidence="2">R40</strain>
    </source>
</reference>
<comment type="caution">
    <text evidence="2">The sequence shown here is derived from an EMBL/GenBank/DDBJ whole genome shotgun (WGS) entry which is preliminary data.</text>
</comment>
<accession>A0A8T0I1A0</accession>
<evidence type="ECO:0000313" key="2">
    <source>
        <dbReference type="EMBL" id="KAG0576443.1"/>
    </source>
</evidence>